<dbReference type="Proteomes" id="UP000006023">
    <property type="component" value="Unassembled WGS sequence"/>
</dbReference>
<name>G7GMZ1_9ACTN</name>
<accession>G7GMZ1</accession>
<dbReference type="AlphaFoldDB" id="G7GMZ1"/>
<protein>
    <submittedName>
        <fullName evidence="1">Uncharacterized protein</fullName>
    </submittedName>
</protein>
<proteinExistence type="predicted"/>
<reference evidence="1 2" key="1">
    <citation type="submission" date="2011-11" db="EMBL/GenBank/DDBJ databases">
        <title>Whole genome shotgun sequence of Gordonia amarae NBRC 15530.</title>
        <authorList>
            <person name="Takarada H."/>
            <person name="Hosoyama A."/>
            <person name="Tsuchikane K."/>
            <person name="Katsumata H."/>
            <person name="Yamazaki S."/>
            <person name="Fujita N."/>
        </authorList>
    </citation>
    <scope>NUCLEOTIDE SEQUENCE [LARGE SCALE GENOMIC DNA]</scope>
    <source>
        <strain evidence="1 2">NBRC 15530</strain>
    </source>
</reference>
<organism evidence="1 2">
    <name type="scientific">Gordonia amarae NBRC 15530</name>
    <dbReference type="NCBI Taxonomy" id="1075090"/>
    <lineage>
        <taxon>Bacteria</taxon>
        <taxon>Bacillati</taxon>
        <taxon>Actinomycetota</taxon>
        <taxon>Actinomycetes</taxon>
        <taxon>Mycobacteriales</taxon>
        <taxon>Gordoniaceae</taxon>
        <taxon>Gordonia</taxon>
    </lineage>
</organism>
<comment type="caution">
    <text evidence="1">The sequence shown here is derived from an EMBL/GenBank/DDBJ whole genome shotgun (WGS) entry which is preliminary data.</text>
</comment>
<evidence type="ECO:0000313" key="2">
    <source>
        <dbReference type="Proteomes" id="UP000006023"/>
    </source>
</evidence>
<evidence type="ECO:0000313" key="1">
    <source>
        <dbReference type="EMBL" id="GAB04966.1"/>
    </source>
</evidence>
<keyword evidence="2" id="KW-1185">Reference proteome</keyword>
<dbReference type="eggNOG" id="ENOG5031W29">
    <property type="taxonomic scope" value="Bacteria"/>
</dbReference>
<dbReference type="EMBL" id="BAED01000025">
    <property type="protein sequence ID" value="GAB04966.1"/>
    <property type="molecule type" value="Genomic_DNA"/>
</dbReference>
<gene>
    <name evidence="1" type="ORF">GOAMR_25_00020</name>
</gene>
<sequence>MLAQEGAPLAFGHAAPDSEFDAIVEGVGSAFELDGAVSADGGGFALGCAADEQFVGVSAAASGLGNPYLPIFSDENRRCRHPPTLSFALSQRLRGARVTWSPGVGAPAGRNHNEYCATLEIECYVSHIRSLI</sequence>